<dbReference type="PANTHER" id="PTHR34220">
    <property type="entry name" value="SENSOR HISTIDINE KINASE YPDA"/>
    <property type="match status" value="1"/>
</dbReference>
<dbReference type="GO" id="GO:0016020">
    <property type="term" value="C:membrane"/>
    <property type="evidence" value="ECO:0007669"/>
    <property type="project" value="InterPro"/>
</dbReference>
<dbReference type="InterPro" id="IPR010559">
    <property type="entry name" value="Sig_transdc_His_kin_internal"/>
</dbReference>
<proteinExistence type="predicted"/>
<dbReference type="AlphaFoldDB" id="A0A0U5AGN2"/>
<keyword evidence="3" id="KW-0808">Transferase</keyword>
<feature type="transmembrane region" description="Helical" evidence="1">
    <location>
        <begin position="41"/>
        <end position="64"/>
    </location>
</feature>
<evidence type="ECO:0000256" key="1">
    <source>
        <dbReference type="SAM" id="Phobius"/>
    </source>
</evidence>
<feature type="domain" description="Signal transduction histidine kinase internal region" evidence="2">
    <location>
        <begin position="155"/>
        <end position="230"/>
    </location>
</feature>
<sequence>MRNLELKISIKDWLFILFLSVAFSGLNSCLIYFLLQDDILIGIKIGIILGLILGLFSFGFVTINNYYLLTRIKNSIAWWILSAMASFLAGFLGFLTSFVVVDTLNLPIPQTIKSYPIKVATIIGVLNYLTGLLVFLFVRMGKKKDEIEKFLLSSQIQSTSKVIESHFLVNTLNNIIELIHKDPHQAENYLIALTKFLREIIKMKPLITLEDELDIIRKYIHLENLRKRGRIKFSEEIKEDALKKALLPKLSLQVLVENAIHHGYDGQRELNIKLICKRVHKKLSLTLINDGLPIKEFEKKIGLKTLEKRIQLYGGTFKIESYNPVSFIIELPLQFHHE</sequence>
<feature type="transmembrane region" description="Helical" evidence="1">
    <location>
        <begin position="12"/>
        <end position="35"/>
    </location>
</feature>
<dbReference type="STRING" id="1653476.THC_0768"/>
<gene>
    <name evidence="3" type="ORF">THC_0768</name>
</gene>
<dbReference type="SUPFAM" id="SSF55874">
    <property type="entry name" value="ATPase domain of HSP90 chaperone/DNA topoisomerase II/histidine kinase"/>
    <property type="match status" value="1"/>
</dbReference>
<feature type="transmembrane region" description="Helical" evidence="1">
    <location>
        <begin position="76"/>
        <end position="99"/>
    </location>
</feature>
<dbReference type="KEGG" id="cthi:THC_0768"/>
<dbReference type="Proteomes" id="UP000068196">
    <property type="component" value="Chromosome"/>
</dbReference>
<organism evidence="3 4">
    <name type="scientific">Caldimicrobium thiodismutans</name>
    <dbReference type="NCBI Taxonomy" id="1653476"/>
    <lineage>
        <taxon>Bacteria</taxon>
        <taxon>Pseudomonadati</taxon>
        <taxon>Thermodesulfobacteriota</taxon>
        <taxon>Thermodesulfobacteria</taxon>
        <taxon>Thermodesulfobacteriales</taxon>
        <taxon>Thermodesulfobacteriaceae</taxon>
        <taxon>Caldimicrobium</taxon>
    </lineage>
</organism>
<feature type="transmembrane region" description="Helical" evidence="1">
    <location>
        <begin position="119"/>
        <end position="138"/>
    </location>
</feature>
<keyword evidence="1" id="KW-0812">Transmembrane</keyword>
<dbReference type="GO" id="GO:0000155">
    <property type="term" value="F:phosphorelay sensor kinase activity"/>
    <property type="evidence" value="ECO:0007669"/>
    <property type="project" value="InterPro"/>
</dbReference>
<dbReference type="OrthoDB" id="2514702at2"/>
<keyword evidence="4" id="KW-1185">Reference proteome</keyword>
<keyword evidence="3" id="KW-0418">Kinase</keyword>
<name>A0A0U5AGN2_9BACT</name>
<keyword evidence="1" id="KW-0472">Membrane</keyword>
<reference evidence="3 4" key="1">
    <citation type="journal article" date="2016" name="Int. J. Syst. Evol. Microbiol.">
        <title>Caldimicrobium thiodismutans sp. nov., a sulfur-disproportionating bacterium isolated from a hot spring, and emended description of the genus Caldimicrobium.</title>
        <authorList>
            <person name="Kojima H."/>
            <person name="Umezawa K."/>
            <person name="Fukui M."/>
        </authorList>
    </citation>
    <scope>NUCLEOTIDE SEQUENCE [LARGE SCALE GENOMIC DNA]</scope>
    <source>
        <strain evidence="3 4">TF1</strain>
    </source>
</reference>
<evidence type="ECO:0000313" key="3">
    <source>
        <dbReference type="EMBL" id="BAU23159.1"/>
    </source>
</evidence>
<reference evidence="4" key="2">
    <citation type="journal article" date="2016" name="Int. J. Syst. Evol. Microbiol.">
        <title>Caldimicrobium thiodismutans sp. nov., a sulfur-disproportionating bacterium isolated from a hot spring.</title>
        <authorList>
            <person name="Kojima H."/>
            <person name="Umezawa K."/>
            <person name="Fukui M."/>
        </authorList>
    </citation>
    <scope>NUCLEOTIDE SEQUENCE [LARGE SCALE GENOMIC DNA]</scope>
    <source>
        <strain evidence="4">TF1</strain>
    </source>
</reference>
<dbReference type="EMBL" id="AP014945">
    <property type="protein sequence ID" value="BAU23159.1"/>
    <property type="molecule type" value="Genomic_DNA"/>
</dbReference>
<dbReference type="Pfam" id="PF06580">
    <property type="entry name" value="His_kinase"/>
    <property type="match status" value="1"/>
</dbReference>
<evidence type="ECO:0000259" key="2">
    <source>
        <dbReference type="Pfam" id="PF06580"/>
    </source>
</evidence>
<dbReference type="Gene3D" id="3.30.565.10">
    <property type="entry name" value="Histidine kinase-like ATPase, C-terminal domain"/>
    <property type="match status" value="1"/>
</dbReference>
<keyword evidence="1" id="KW-1133">Transmembrane helix</keyword>
<dbReference type="InterPro" id="IPR036890">
    <property type="entry name" value="HATPase_C_sf"/>
</dbReference>
<dbReference type="PANTHER" id="PTHR34220:SF7">
    <property type="entry name" value="SENSOR HISTIDINE KINASE YPDA"/>
    <property type="match status" value="1"/>
</dbReference>
<dbReference type="RefSeq" id="WP_068513577.1">
    <property type="nucleotide sequence ID" value="NZ_AP014945.1"/>
</dbReference>
<accession>A0A0U5AGN2</accession>
<protein>
    <submittedName>
        <fullName evidence="3">Histidine kinase</fullName>
    </submittedName>
</protein>
<dbReference type="InterPro" id="IPR050640">
    <property type="entry name" value="Bact_2-comp_sensor_kinase"/>
</dbReference>
<evidence type="ECO:0000313" key="4">
    <source>
        <dbReference type="Proteomes" id="UP000068196"/>
    </source>
</evidence>